<dbReference type="InterPro" id="IPR016036">
    <property type="entry name" value="Malonyl_transacylase_ACP-bd"/>
</dbReference>
<dbReference type="Gene3D" id="3.10.129.110">
    <property type="entry name" value="Polyketide synthase dehydratase"/>
    <property type="match status" value="1"/>
</dbReference>
<evidence type="ECO:0000256" key="4">
    <source>
        <dbReference type="PROSITE-ProRule" id="PRU01363"/>
    </source>
</evidence>
<dbReference type="Gene3D" id="3.20.20.70">
    <property type="entry name" value="Aldolase class I"/>
    <property type="match status" value="2"/>
</dbReference>
<feature type="domain" description="Carrier" evidence="6">
    <location>
        <begin position="1754"/>
        <end position="1834"/>
    </location>
</feature>
<feature type="compositionally biased region" description="Polar residues" evidence="5">
    <location>
        <begin position="1719"/>
        <end position="1730"/>
    </location>
</feature>
<dbReference type="Gene3D" id="3.40.47.10">
    <property type="match status" value="1"/>
</dbReference>
<dbReference type="InterPro" id="IPR013968">
    <property type="entry name" value="PKS_KR"/>
</dbReference>
<dbReference type="PROSITE" id="PS00606">
    <property type="entry name" value="KS3_1"/>
    <property type="match status" value="1"/>
</dbReference>
<dbReference type="SUPFAM" id="SSF53901">
    <property type="entry name" value="Thiolase-like"/>
    <property type="match status" value="1"/>
</dbReference>
<gene>
    <name evidence="9" type="ORF">BROSI_A1597</name>
</gene>
<dbReference type="RefSeq" id="WP_052563140.1">
    <property type="nucleotide sequence ID" value="NZ_BAFN01000001.1"/>
</dbReference>
<dbReference type="Gene3D" id="3.40.50.720">
    <property type="entry name" value="NAD(P)-binding Rossmann-like Domain"/>
    <property type="match status" value="1"/>
</dbReference>
<keyword evidence="2" id="KW-0597">Phosphoprotein</keyword>
<feature type="compositionally biased region" description="Low complexity" evidence="5">
    <location>
        <begin position="1847"/>
        <end position="1857"/>
    </location>
</feature>
<dbReference type="InterPro" id="IPR020841">
    <property type="entry name" value="PKS_Beta-ketoAc_synthase_dom"/>
</dbReference>
<dbReference type="Gene3D" id="1.10.1200.10">
    <property type="entry name" value="ACP-like"/>
    <property type="match status" value="2"/>
</dbReference>
<keyword evidence="10" id="KW-1185">Reference proteome</keyword>
<dbReference type="SMART" id="SM00822">
    <property type="entry name" value="PKS_KR"/>
    <property type="match status" value="1"/>
</dbReference>
<dbReference type="PROSITE" id="PS52004">
    <property type="entry name" value="KS3_2"/>
    <property type="match status" value="1"/>
</dbReference>
<feature type="domain" description="PKS/mFAS DH" evidence="8">
    <location>
        <begin position="2528"/>
        <end position="2816"/>
    </location>
</feature>
<dbReference type="InterPro" id="IPR049900">
    <property type="entry name" value="PKS_mFAS_DH"/>
</dbReference>
<feature type="compositionally biased region" description="Polar residues" evidence="5">
    <location>
        <begin position="1641"/>
        <end position="1651"/>
    </location>
</feature>
<protein>
    <submittedName>
        <fullName evidence="9">Polyketide synthase modules and related proteins</fullName>
    </submittedName>
</protein>
<dbReference type="InterPro" id="IPR018201">
    <property type="entry name" value="Ketoacyl_synth_AS"/>
</dbReference>
<dbReference type="Pfam" id="PF00109">
    <property type="entry name" value="ketoacyl-synt"/>
    <property type="match status" value="1"/>
</dbReference>
<feature type="active site" description="Proton donor; for dehydratase activity" evidence="4">
    <location>
        <position position="2733"/>
    </location>
</feature>
<dbReference type="Proteomes" id="UP000032309">
    <property type="component" value="Unassembled WGS sequence"/>
</dbReference>
<dbReference type="InterPro" id="IPR036291">
    <property type="entry name" value="NAD(P)-bd_dom_sf"/>
</dbReference>
<dbReference type="Pfam" id="PF03060">
    <property type="entry name" value="NMO"/>
    <property type="match status" value="2"/>
</dbReference>
<dbReference type="Pfam" id="PF13561">
    <property type="entry name" value="adh_short_C2"/>
    <property type="match status" value="1"/>
</dbReference>
<dbReference type="Pfam" id="PF02801">
    <property type="entry name" value="Ketoacyl-synt_C"/>
    <property type="match status" value="1"/>
</dbReference>
<dbReference type="EMBL" id="BAFN01000001">
    <property type="protein sequence ID" value="GAN33080.1"/>
    <property type="molecule type" value="Genomic_DNA"/>
</dbReference>
<feature type="domain" description="Ketosynthase family 3 (KS3)" evidence="7">
    <location>
        <begin position="697"/>
        <end position="1139"/>
    </location>
</feature>
<dbReference type="InterPro" id="IPR049552">
    <property type="entry name" value="PKS_DH_N"/>
</dbReference>
<dbReference type="CDD" id="cd00833">
    <property type="entry name" value="PKS"/>
    <property type="match status" value="1"/>
</dbReference>
<reference evidence="10" key="1">
    <citation type="journal article" date="2015" name="Genome Announc.">
        <title>Draft Genome Sequence of an Anaerobic Ammonium-Oxidizing Bacterium, "Candidatus Brocadia sinica".</title>
        <authorList>
            <person name="Oshiki M."/>
            <person name="Shinyako-Hata K."/>
            <person name="Satoh H."/>
            <person name="Okabe S."/>
        </authorList>
    </citation>
    <scope>NUCLEOTIDE SEQUENCE [LARGE SCALE GENOMIC DNA]</scope>
    <source>
        <strain evidence="10">JPN1</strain>
    </source>
</reference>
<dbReference type="SMART" id="SM00827">
    <property type="entry name" value="PKS_AT"/>
    <property type="match status" value="1"/>
</dbReference>
<evidence type="ECO:0000313" key="9">
    <source>
        <dbReference type="EMBL" id="GAN33080.1"/>
    </source>
</evidence>
<dbReference type="PROSITE" id="PS52019">
    <property type="entry name" value="PKS_MFAS_DH"/>
    <property type="match status" value="1"/>
</dbReference>
<name>A0ABQ0JWF5_9BACT</name>
<keyword evidence="3" id="KW-0808">Transferase</keyword>
<evidence type="ECO:0000256" key="3">
    <source>
        <dbReference type="ARBA" id="ARBA00022679"/>
    </source>
</evidence>
<evidence type="ECO:0000259" key="6">
    <source>
        <dbReference type="PROSITE" id="PS50075"/>
    </source>
</evidence>
<dbReference type="PANTHER" id="PTHR43074">
    <property type="entry name" value="OMEGA-3 POLYUNSATURATED FATTY ACID SYNTHASE PFAB-RELATED"/>
    <property type="match status" value="1"/>
</dbReference>
<dbReference type="CDD" id="cd08953">
    <property type="entry name" value="KR_2_SDR_x"/>
    <property type="match status" value="1"/>
</dbReference>
<dbReference type="InterPro" id="IPR049551">
    <property type="entry name" value="PKS_DH_C"/>
</dbReference>
<evidence type="ECO:0000256" key="1">
    <source>
        <dbReference type="ARBA" id="ARBA00022450"/>
    </source>
</evidence>
<dbReference type="InterPro" id="IPR016035">
    <property type="entry name" value="Acyl_Trfase/lysoPLipase"/>
</dbReference>
<dbReference type="InterPro" id="IPR016039">
    <property type="entry name" value="Thiolase-like"/>
</dbReference>
<dbReference type="InterPro" id="IPR014031">
    <property type="entry name" value="Ketoacyl_synth_C"/>
</dbReference>
<dbReference type="Gene3D" id="3.40.366.10">
    <property type="entry name" value="Malonyl-Coenzyme A Acyl Carrier Protein, domain 2"/>
    <property type="match status" value="1"/>
</dbReference>
<feature type="active site" description="Proton acceptor; for dehydratase activity" evidence="4">
    <location>
        <position position="2560"/>
    </location>
</feature>
<evidence type="ECO:0000259" key="7">
    <source>
        <dbReference type="PROSITE" id="PS52004"/>
    </source>
</evidence>
<dbReference type="SUPFAM" id="SSF47336">
    <property type="entry name" value="ACP-like"/>
    <property type="match status" value="2"/>
</dbReference>
<feature type="region of interest" description="Disordered" evidence="5">
    <location>
        <begin position="1837"/>
        <end position="1863"/>
    </location>
</feature>
<dbReference type="SMART" id="SM00825">
    <property type="entry name" value="PKS_KS"/>
    <property type="match status" value="1"/>
</dbReference>
<dbReference type="InterPro" id="IPR009081">
    <property type="entry name" value="PP-bd_ACP"/>
</dbReference>
<dbReference type="InterPro" id="IPR002347">
    <property type="entry name" value="SDR_fam"/>
</dbReference>
<evidence type="ECO:0000259" key="8">
    <source>
        <dbReference type="PROSITE" id="PS52019"/>
    </source>
</evidence>
<dbReference type="InterPro" id="IPR042104">
    <property type="entry name" value="PKS_dehydratase_sf"/>
</dbReference>
<feature type="region of interest" description="Disordered" evidence="5">
    <location>
        <begin position="1719"/>
        <end position="1753"/>
    </location>
</feature>
<accession>A0ABQ0JWF5</accession>
<dbReference type="PROSITE" id="PS50075">
    <property type="entry name" value="CARRIER"/>
    <property type="match status" value="2"/>
</dbReference>
<proteinExistence type="predicted"/>
<feature type="region of interest" description="C-terminal hotdog fold" evidence="4">
    <location>
        <begin position="2668"/>
        <end position="2816"/>
    </location>
</feature>
<dbReference type="InterPro" id="IPR014030">
    <property type="entry name" value="Ketoacyl_synth_N"/>
</dbReference>
<feature type="domain" description="Carrier" evidence="6">
    <location>
        <begin position="1867"/>
        <end position="1950"/>
    </location>
</feature>
<feature type="region of interest" description="N-terminal hotdog fold" evidence="4">
    <location>
        <begin position="2528"/>
        <end position="2654"/>
    </location>
</feature>
<evidence type="ECO:0000313" key="10">
    <source>
        <dbReference type="Proteomes" id="UP000032309"/>
    </source>
</evidence>
<dbReference type="SUPFAM" id="SSF51735">
    <property type="entry name" value="NAD(P)-binding Rossmann-fold domains"/>
    <property type="match status" value="2"/>
</dbReference>
<dbReference type="InterPro" id="IPR013785">
    <property type="entry name" value="Aldolase_TIM"/>
</dbReference>
<organism evidence="9 10">
    <name type="scientific">Candidatus Brocadia sinica JPN1</name>
    <dbReference type="NCBI Taxonomy" id="1197129"/>
    <lineage>
        <taxon>Bacteria</taxon>
        <taxon>Pseudomonadati</taxon>
        <taxon>Planctomycetota</taxon>
        <taxon>Candidatus Brocadiia</taxon>
        <taxon>Candidatus Brocadiales</taxon>
        <taxon>Candidatus Brocadiaceae</taxon>
        <taxon>Candidatus Brocadia</taxon>
    </lineage>
</organism>
<sequence length="2828" mass="309496">MQTFRLIALTPPCLPDSSIAIAASRAGEIGIVDLEHVKNEQEGLDIISHLAKYTKKDCGVKLDTGDGPFATSVIPKLPQQVNVAILTCDNPEILNKHIQLLRHKNITVLLEVTSLDQARLGSAIGVNGFIAKGNEAGGWVGEETSFILLQQLLKHISLPVWVQGGIGLHTAAACNAAGAAGVVLDIQLALTRESSLPETVKTVIAHMDGSETICMGTETGGVCRVYSRSGLPVLQDLSSVVNTLATDTRPGSEILAVLRSEIKKRAGWGDPGQHIWLLGQDAAFAASLAQRFHTVGGVLDGFRQTIASHTRTAKTIRPLDEGSPLARSHGTRHPIVQGPMARISDTPAFAARVAEEGALPFLAISMLDAREIKDMLEETKKLLGDKPWGVGILGFISPDLLQRQLDVIRTYKPPFAIIAGGRPDQSHALEKEGIHAYLHVPSPGLLRMFIENGVRRFIFEGRECGGHVGPRSSFVLWNPMIDILTESLHGKDMANCHVLFAGGIHDSLSASMVATMAAPLAERGGKIGVLLGTAYLFTEEAVATGAIVKSFQEEAIRCTKTTLMESGPGHATRCVDTPYTKIFAQEKLRLSAEGASVEKIRNTLEELNLGRLRAASKGIIRNPQQGQDGGAPKYIVLSAEEQHNQGMYMIGQLAALRDRACTVKDIHHEVSVKVSERLAELAEFQPIQTLAYRKTKPSDVAIIGMACMLPKAGTLKTYWENILNKVDAITEIPKDRWDWQLYFNPDRNARDKVYSKWGGFIDPVPFNPIKYGMPPNTLSSIEPLQLLTLEVVQKAIEDAGYAHRPFQRERTSVILGSSGGLSDLGQLYSFRSNLPLFVKNIPSEALSKLPEWTEDSFAGILLNVTAGRVANRFDFGGVNYTIDAACASSLAAVYMAVRELENETSDIVIAGGTDTLQNPFSYLCFSKTQALSPRGRCRTFDESADGIVISEGIATLVLKRLSDAERDGDRIYAVIKAISGSSDGRDKGLTAPRPEGQALALKRAYEKAGFSPATVGLIEAHGTGTVAGDRAEIETLKRIFETAGAASQSCAIGSVKSMIGHTKSTAGVASLIKVALSLHYKVLPPTIGVEKPNSILAGSPFYVNTRARPWICGTMDQPRRAGVSAFGFGGTNFHAVIEEYTGNFLSSSHDSASHCWPGELFLLTGHSRKELTEAIDKLSQALSHGARPALHDLAYTLWKHSKKDHSEVKLAIVASSLDDLQQKLTSAGENLKKPGCNQIQDPKGIYFTVEPLGKGSKVAFLFPGQGSQYPDMLHDLAILFPEVRERFELADHTLAGRFPRSLSAFIFPPPCFNQEEEQTRQREITKTNIAQPAIGAADMGLFHLLQTFGIKPNMVAGHSYGEYVALCAAGVFREEILYTLSEARGRFITEMAGQDPGTMIAVEAGSETVKEIISPVEGVWVANLNAPKQTIISGTRPGTEEAVKRLKSQGIRTRSIPVSCAFHSPLMAPAREQLAGFLSTIEVVTPKLDVFSNTTAAPYPQHPKDITALLSKHLVQPVEFAGEIGAMYGAGARIFIEVGPRNVLTGLTHQILEGQSYLAVALNISGRSGIIQLLHALGQLAVHGVHLQLDRLYQGREARQLRLDALAEETGEQPLPLTTLLVDGSRVRPLRETAQARHGQTAGTYSNTPIQSIPPGNIEIPTSTEEDRNVILQFQKLMNRFLEVQQQVMLAYLRGSNGGQIPESEVSALFKFMDNMSPQARTSPLSQSAEHSPLLPKEPEPIPGQEQKPSFDKEQLTTQLLQIVSERTGYPPEMLGLDLNIEADLGIDSIKRVEILGALQHAYLSNYGETQMAMEELTKIKTLRGIIDYISNIFQSQPETRPDKPATDQQAAVTTQTSSDLKQRPSFDTERLTTQLLQIVSERTGYPPEMLGLDLNIEADLGIDSIKRVEILGALQRTYLSGYGETQMAMEELTKIKTLRGIIDYISNSFQSQPDMKADRATLHRQEVAHTQTFSEVSTDIAEVSRCLLTTVNAPFSNRPLKLTPDSVFIITDDEQGIASTLSDKLRNLGGHVILVRMGNKTTETETNLYTTDLTNPTAVHDLITLIRKKGGSITGIIHLLPLKKGISFEEMDMKNWRDRIRLEVKSLFYLTKAAGQDLKRAAETGGGWLIAATGMGCAFNNNTKEFVPFSPDQGGIAGLIKTLTLEWPRVCCKVIHLGKEEKQNPAIADNLLCEMTGNSKQAEVIYRDSHRFILKPRKVLPDQNAPDNLTIDSNSVILITGGAKGITAEVACELAKLYQPTLVLVGRAPLPAPHEPPETARLTSPQDLKAAFINRMRQSGQSVTPVQVEAAYSHLLQEREMRDNLSAMQQAGATVRYYQVDVCNEEAFSNLINEIYRSYGRLDGVIHGAGVIEDKLLEDKTPDSFDRVFHTKADSAFILSRKLRPDSLKFLVFFSSVVGCFGNCGQSDYAAANEVLNKLAAYLDSRWPGRVVAINWGPWDKTGMVSAEAKRQFAGRGVQLISPLTGRRLFDEELRLGRKGETEVVVGNGPWSDFEVEQMASPPNTFPLLDGAPLRLVSDGTVEFVRALDPAFDLYLHDHRLDGKPVLPMTMAMELMAEVAQKGWPEWEIAGIQSLALIRGIVMDNGSRDIRIVAQPQTYSSHENLTREIKMEIYELNKPSHPCYRAIVQIGKRLPSPPLYDSGVLCGLRPFPMTVDDMYRRWLFHGPCFQGISTIEGINQQGICAFLLPSLPDQCLNQNTGSRWLIDPVLLDCSLQLAILWERFHYDMTPLPTGFKSYRRFGSPSDSPVRCSLEAYPRSGGHILSVNIYFLDTAGRMLAFMEGVEASCSKALNRLAGVATPVRGNNE</sequence>
<dbReference type="SUPFAM" id="SSF52151">
    <property type="entry name" value="FabD/lysophospholipase-like"/>
    <property type="match status" value="1"/>
</dbReference>
<feature type="region of interest" description="Disordered" evidence="5">
    <location>
        <begin position="1635"/>
        <end position="1655"/>
    </location>
</feature>
<comment type="caution">
    <text evidence="9">The sequence shown here is derived from an EMBL/GenBank/DDBJ whole genome shotgun (WGS) entry which is preliminary data.</text>
</comment>
<dbReference type="Pfam" id="PF00698">
    <property type="entry name" value="Acyl_transf_1"/>
    <property type="match status" value="1"/>
</dbReference>
<dbReference type="Pfam" id="PF14765">
    <property type="entry name" value="PS-DH"/>
    <property type="match status" value="1"/>
</dbReference>
<dbReference type="Pfam" id="PF08659">
    <property type="entry name" value="KR"/>
    <property type="match status" value="1"/>
</dbReference>
<dbReference type="InterPro" id="IPR001227">
    <property type="entry name" value="Ac_transferase_dom_sf"/>
</dbReference>
<dbReference type="Pfam" id="PF00550">
    <property type="entry name" value="PP-binding"/>
    <property type="match status" value="2"/>
</dbReference>
<evidence type="ECO:0000256" key="2">
    <source>
        <dbReference type="ARBA" id="ARBA00022553"/>
    </source>
</evidence>
<dbReference type="SUPFAM" id="SSF51412">
    <property type="entry name" value="Inosine monophosphate dehydrogenase (IMPDH)"/>
    <property type="match status" value="2"/>
</dbReference>
<dbReference type="Pfam" id="PF21089">
    <property type="entry name" value="PKS_DH_N"/>
    <property type="match status" value="1"/>
</dbReference>
<dbReference type="InterPro" id="IPR036736">
    <property type="entry name" value="ACP-like_sf"/>
</dbReference>
<dbReference type="PANTHER" id="PTHR43074:SF1">
    <property type="entry name" value="BETA-KETOACYL SYNTHASE FAMILY PROTEIN-RELATED"/>
    <property type="match status" value="1"/>
</dbReference>
<dbReference type="InterPro" id="IPR057326">
    <property type="entry name" value="KR_dom"/>
</dbReference>
<keyword evidence="1" id="KW-0596">Phosphopantetheine</keyword>
<dbReference type="InterPro" id="IPR052568">
    <property type="entry name" value="PKS-FAS_Synthase"/>
</dbReference>
<dbReference type="InterPro" id="IPR014043">
    <property type="entry name" value="Acyl_transferase_dom"/>
</dbReference>
<dbReference type="SUPFAM" id="SSF55048">
    <property type="entry name" value="Probable ACP-binding domain of malonyl-CoA ACP transacylase"/>
    <property type="match status" value="1"/>
</dbReference>
<evidence type="ECO:0000256" key="5">
    <source>
        <dbReference type="SAM" id="MobiDB-lite"/>
    </source>
</evidence>